<name>U9U8F5_RHIID</name>
<accession>U9U8F5</accession>
<dbReference type="HOGENOM" id="CLU_2211325_0_0_1"/>
<protein>
    <submittedName>
        <fullName evidence="1">Uncharacterized protein</fullName>
    </submittedName>
</protein>
<organism evidence="1">
    <name type="scientific">Rhizophagus irregularis (strain DAOM 181602 / DAOM 197198 / MUCL 43194)</name>
    <name type="common">Arbuscular mycorrhizal fungus</name>
    <name type="synonym">Glomus intraradices</name>
    <dbReference type="NCBI Taxonomy" id="747089"/>
    <lineage>
        <taxon>Eukaryota</taxon>
        <taxon>Fungi</taxon>
        <taxon>Fungi incertae sedis</taxon>
        <taxon>Mucoromycota</taxon>
        <taxon>Glomeromycotina</taxon>
        <taxon>Glomeromycetes</taxon>
        <taxon>Glomerales</taxon>
        <taxon>Glomeraceae</taxon>
        <taxon>Rhizophagus</taxon>
    </lineage>
</organism>
<dbReference type="AlphaFoldDB" id="U9U8F5"/>
<sequence length="107" mass="12708">MTQKNRSVAFGVPVSVPTEQRKRIMNDQYLFPREAGMFGNCAETNAWTTRPDLPIKSRTNNHEYREFHENKDKWLIDQNYFNDTYGINIMEGLANFLYRGRWQVDTL</sequence>
<gene>
    <name evidence="1" type="ORF">GLOINDRAFT_22581</name>
</gene>
<dbReference type="EMBL" id="KI280862">
    <property type="protein sequence ID" value="ESA16679.1"/>
    <property type="molecule type" value="Genomic_DNA"/>
</dbReference>
<evidence type="ECO:0000313" key="1">
    <source>
        <dbReference type="EMBL" id="ESA16679.1"/>
    </source>
</evidence>
<proteinExistence type="predicted"/>
<reference evidence="1" key="1">
    <citation type="submission" date="2013-07" db="EMBL/GenBank/DDBJ databases">
        <title>The genome of an arbuscular mycorrhizal fungus provides insights into the evolution of the oldest plant symbiosis.</title>
        <authorList>
            <consortium name="DOE Joint Genome Institute"/>
            <person name="Tisserant E."/>
            <person name="Malbreil M."/>
            <person name="Kuo A."/>
            <person name="Kohler A."/>
            <person name="Symeonidi A."/>
            <person name="Balestrini R."/>
            <person name="Charron P."/>
            <person name="Duensing N."/>
            <person name="Frei-dit-Frey N."/>
            <person name="Gianinazzi-Pearson V."/>
            <person name="Gilbert B."/>
            <person name="Handa Y."/>
            <person name="Hijri M."/>
            <person name="Kaul R."/>
            <person name="Kawaguchi M."/>
            <person name="Krajinski F."/>
            <person name="Lammers P."/>
            <person name="Lapierre D."/>
            <person name="Masclaux F.G."/>
            <person name="Murat C."/>
            <person name="Morin E."/>
            <person name="Ndikumana S."/>
            <person name="Pagni M."/>
            <person name="Petitpierre D."/>
            <person name="Requena N."/>
            <person name="Rosikiewicz P."/>
            <person name="Riley R."/>
            <person name="Saito K."/>
            <person name="San Clemente H."/>
            <person name="Shapiro H."/>
            <person name="van Tuinen D."/>
            <person name="Becard G."/>
            <person name="Bonfante P."/>
            <person name="Paszkowski U."/>
            <person name="Shachar-Hill Y."/>
            <person name="Young J.P."/>
            <person name="Sanders I.R."/>
            <person name="Henrissat B."/>
            <person name="Rensing S.A."/>
            <person name="Grigoriev I.V."/>
            <person name="Corradi N."/>
            <person name="Roux C."/>
            <person name="Martin F."/>
        </authorList>
    </citation>
    <scope>NUCLEOTIDE SEQUENCE</scope>
    <source>
        <strain evidence="1">DAOM 197198</strain>
    </source>
</reference>